<dbReference type="InterPro" id="IPR023365">
    <property type="entry name" value="Sortase_dom-sf"/>
</dbReference>
<keyword evidence="4" id="KW-0812">Transmembrane</keyword>
<dbReference type="STRING" id="1505727.GA0061077_1181"/>
<feature type="compositionally biased region" description="Basic and acidic residues" evidence="3">
    <location>
        <begin position="114"/>
        <end position="125"/>
    </location>
</feature>
<keyword evidence="6" id="KW-1185">Reference proteome</keyword>
<gene>
    <name evidence="5" type="ORF">GA0061077_1181</name>
</gene>
<dbReference type="CDD" id="cd05827">
    <property type="entry name" value="Sortase_C"/>
    <property type="match status" value="1"/>
</dbReference>
<dbReference type="AlphaFoldDB" id="A0A1C4H625"/>
<dbReference type="InterPro" id="IPR042002">
    <property type="entry name" value="Sortase_C"/>
</dbReference>
<dbReference type="InterPro" id="IPR005754">
    <property type="entry name" value="Sortase"/>
</dbReference>
<dbReference type="RefSeq" id="WP_091848017.1">
    <property type="nucleotide sequence ID" value="NZ_FMBL01000003.1"/>
</dbReference>
<evidence type="ECO:0000256" key="1">
    <source>
        <dbReference type="ARBA" id="ARBA00022801"/>
    </source>
</evidence>
<dbReference type="GO" id="GO:0016787">
    <property type="term" value="F:hydrolase activity"/>
    <property type="evidence" value="ECO:0007669"/>
    <property type="project" value="UniProtKB-KW"/>
</dbReference>
<dbReference type="NCBIfam" id="NF033745">
    <property type="entry name" value="class_C_sortase"/>
    <property type="match status" value="1"/>
</dbReference>
<keyword evidence="4" id="KW-1133">Transmembrane helix</keyword>
<evidence type="ECO:0000256" key="2">
    <source>
        <dbReference type="PIRSR" id="PIRSR605754-1"/>
    </source>
</evidence>
<accession>A0A1C4H625</accession>
<dbReference type="OrthoDB" id="5242161at2"/>
<feature type="transmembrane region" description="Helical" evidence="4">
    <location>
        <begin position="286"/>
        <end position="305"/>
    </location>
</feature>
<evidence type="ECO:0000313" key="6">
    <source>
        <dbReference type="Proteomes" id="UP000242610"/>
    </source>
</evidence>
<keyword evidence="4" id="KW-0472">Membrane</keyword>
<proteinExistence type="predicted"/>
<dbReference type="Pfam" id="PF04203">
    <property type="entry name" value="Sortase"/>
    <property type="match status" value="1"/>
</dbReference>
<evidence type="ECO:0000256" key="3">
    <source>
        <dbReference type="SAM" id="MobiDB-lite"/>
    </source>
</evidence>
<dbReference type="Proteomes" id="UP000242610">
    <property type="component" value="Unassembled WGS sequence"/>
</dbReference>
<reference evidence="6" key="1">
    <citation type="submission" date="2016-08" db="EMBL/GenBank/DDBJ databases">
        <authorList>
            <person name="Varghese N."/>
            <person name="Submissions Spin"/>
        </authorList>
    </citation>
    <scope>NUCLEOTIDE SEQUENCE [LARGE SCALE GENOMIC DNA]</scope>
    <source>
        <strain evidence="6">R-52791</strain>
    </source>
</reference>
<evidence type="ECO:0000256" key="4">
    <source>
        <dbReference type="SAM" id="Phobius"/>
    </source>
</evidence>
<feature type="active site" description="Acyl-thioester intermediate" evidence="2">
    <location>
        <position position="253"/>
    </location>
</feature>
<organism evidence="5 6">
    <name type="scientific">Bifidobacterium commune</name>
    <dbReference type="NCBI Taxonomy" id="1505727"/>
    <lineage>
        <taxon>Bacteria</taxon>
        <taxon>Bacillati</taxon>
        <taxon>Actinomycetota</taxon>
        <taxon>Actinomycetes</taxon>
        <taxon>Bifidobacteriales</taxon>
        <taxon>Bifidobacteriaceae</taxon>
        <taxon>Bifidobacterium</taxon>
    </lineage>
</organism>
<sequence>MKRLKQKESSTRSDTLTFVECLRSQPKHGQYIYRIFIELIHDLFVLLTAVIVMWVPVHWVWNARQETLAAIQAERDVMKWPREDIADRLKAAQDYNAMIAASGQNMIGEVQDPFKKNGGKEKTKSEEDETYQSVLSSPTGVMGSIRIPKVSIYLPIYHGTSEEVLDRGSGHLYGTSVPVGGKSTNTVLTGHRGLTEALLFTRLDELKKGDIIYITTLGHTIGYRVEDINVVEPDDTHLYKVVPGKDLLTLMTCTPYGVNTQRLVITAHRGKIPDNIPPLEDKANDAILYGILAATIVMVLGFILAMRKNYRELVPPPWHYDGTAIPKSLLLPRFVDERGLPPMGIVAHRKRARHQGSKRRRT</sequence>
<dbReference type="NCBIfam" id="TIGR01076">
    <property type="entry name" value="sortase_fam"/>
    <property type="match status" value="1"/>
</dbReference>
<feature type="transmembrane region" description="Helical" evidence="4">
    <location>
        <begin position="43"/>
        <end position="61"/>
    </location>
</feature>
<dbReference type="EMBL" id="FMBL01000003">
    <property type="protein sequence ID" value="SCC80399.1"/>
    <property type="molecule type" value="Genomic_DNA"/>
</dbReference>
<name>A0A1C4H625_9BIFI</name>
<feature type="region of interest" description="Disordered" evidence="3">
    <location>
        <begin position="114"/>
        <end position="133"/>
    </location>
</feature>
<dbReference type="SUPFAM" id="SSF63817">
    <property type="entry name" value="Sortase"/>
    <property type="match status" value="1"/>
</dbReference>
<evidence type="ECO:0000313" key="5">
    <source>
        <dbReference type="EMBL" id="SCC80399.1"/>
    </source>
</evidence>
<feature type="active site" description="Proton donor/acceptor" evidence="2">
    <location>
        <position position="191"/>
    </location>
</feature>
<keyword evidence="1" id="KW-0378">Hydrolase</keyword>
<dbReference type="Gene3D" id="2.40.260.10">
    <property type="entry name" value="Sortase"/>
    <property type="match status" value="1"/>
</dbReference>
<protein>
    <submittedName>
        <fullName evidence="5">Sortase A</fullName>
    </submittedName>
</protein>